<reference evidence="5 6" key="1">
    <citation type="submission" date="2017-10" db="EMBL/GenBank/DDBJ databases">
        <title>Sedimentibacterium mangrovi gen. nov., sp. nov., a novel member of family Phyllobacteriacea isolated from mangrove sediment.</title>
        <authorList>
            <person name="Liao H."/>
            <person name="Tian Y."/>
        </authorList>
    </citation>
    <scope>NUCLEOTIDE SEQUENCE [LARGE SCALE GENOMIC DNA]</scope>
    <source>
        <strain evidence="5 6">X9-2-2</strain>
    </source>
</reference>
<dbReference type="PANTHER" id="PTHR45138:SF9">
    <property type="entry name" value="DIGUANYLATE CYCLASE DGCM-RELATED"/>
    <property type="match status" value="1"/>
</dbReference>
<organism evidence="5 6">
    <name type="scientific">Zhengella mangrovi</name>
    <dbReference type="NCBI Taxonomy" id="1982044"/>
    <lineage>
        <taxon>Bacteria</taxon>
        <taxon>Pseudomonadati</taxon>
        <taxon>Pseudomonadota</taxon>
        <taxon>Alphaproteobacteria</taxon>
        <taxon>Hyphomicrobiales</taxon>
        <taxon>Notoacmeibacteraceae</taxon>
        <taxon>Zhengella</taxon>
    </lineage>
</organism>
<dbReference type="AlphaFoldDB" id="A0A2G1QV89"/>
<protein>
    <recommendedName>
        <fullName evidence="1">diguanylate cyclase</fullName>
        <ecNumber evidence="1">2.7.7.65</ecNumber>
    </recommendedName>
</protein>
<dbReference type="GO" id="GO:0052621">
    <property type="term" value="F:diguanylate cyclase activity"/>
    <property type="evidence" value="ECO:0007669"/>
    <property type="project" value="UniProtKB-EC"/>
</dbReference>
<comment type="caution">
    <text evidence="5">The sequence shown here is derived from an EMBL/GenBank/DDBJ whole genome shotgun (WGS) entry which is preliminary data.</text>
</comment>
<keyword evidence="3" id="KW-1133">Transmembrane helix</keyword>
<accession>A0A2G1QV89</accession>
<name>A0A2G1QV89_9HYPH</name>
<evidence type="ECO:0000256" key="3">
    <source>
        <dbReference type="SAM" id="Phobius"/>
    </source>
</evidence>
<gene>
    <name evidence="5" type="ORF">CSC94_03875</name>
</gene>
<dbReference type="EMBL" id="PDVP01000001">
    <property type="protein sequence ID" value="PHP69118.1"/>
    <property type="molecule type" value="Genomic_DNA"/>
</dbReference>
<proteinExistence type="predicted"/>
<keyword evidence="3" id="KW-0812">Transmembrane</keyword>
<evidence type="ECO:0000313" key="6">
    <source>
        <dbReference type="Proteomes" id="UP000221168"/>
    </source>
</evidence>
<feature type="transmembrane region" description="Helical" evidence="3">
    <location>
        <begin position="48"/>
        <end position="71"/>
    </location>
</feature>
<dbReference type="Pfam" id="PF00990">
    <property type="entry name" value="GGDEF"/>
    <property type="match status" value="1"/>
</dbReference>
<evidence type="ECO:0000256" key="2">
    <source>
        <dbReference type="ARBA" id="ARBA00034247"/>
    </source>
</evidence>
<evidence type="ECO:0000313" key="5">
    <source>
        <dbReference type="EMBL" id="PHP69118.1"/>
    </source>
</evidence>
<dbReference type="InterPro" id="IPR029787">
    <property type="entry name" value="Nucleotide_cyclase"/>
</dbReference>
<dbReference type="CDD" id="cd01949">
    <property type="entry name" value="GGDEF"/>
    <property type="match status" value="1"/>
</dbReference>
<evidence type="ECO:0000256" key="1">
    <source>
        <dbReference type="ARBA" id="ARBA00012528"/>
    </source>
</evidence>
<dbReference type="PANTHER" id="PTHR45138">
    <property type="entry name" value="REGULATORY COMPONENTS OF SENSORY TRANSDUCTION SYSTEM"/>
    <property type="match status" value="1"/>
</dbReference>
<dbReference type="GO" id="GO:0005886">
    <property type="term" value="C:plasma membrane"/>
    <property type="evidence" value="ECO:0007669"/>
    <property type="project" value="TreeGrafter"/>
</dbReference>
<sequence length="265" mass="28519">MATVRIEAGGRGMQSIFGKTFLVCTGALVLASALAAVLHFLAPAGFGAGGSVAASIAPFLVALPLVAYLFVQSEKHRLAVLDLDAVRQELERSNADLRRKVEIDPMTGFLNREFFMNQLSSLRRKSDRGTLLILDADHFKSINDRYGHLTGDEALIAITRRIRESVRAQDIVGRIGGEEFGVYLKGACGEEAFLVAERVRRAVEAIVFEPAEGVRHPLTVSIGGVVEAQDLPLSEALRTADTSLYAAKNGGRNLVVIAGRLPHAA</sequence>
<dbReference type="GO" id="GO:0043709">
    <property type="term" value="P:cell adhesion involved in single-species biofilm formation"/>
    <property type="evidence" value="ECO:0007669"/>
    <property type="project" value="TreeGrafter"/>
</dbReference>
<dbReference type="SMART" id="SM00267">
    <property type="entry name" value="GGDEF"/>
    <property type="match status" value="1"/>
</dbReference>
<dbReference type="PROSITE" id="PS50887">
    <property type="entry name" value="GGDEF"/>
    <property type="match status" value="1"/>
</dbReference>
<dbReference type="EC" id="2.7.7.65" evidence="1"/>
<dbReference type="FunFam" id="3.30.70.270:FF:000001">
    <property type="entry name" value="Diguanylate cyclase domain protein"/>
    <property type="match status" value="1"/>
</dbReference>
<dbReference type="InterPro" id="IPR050469">
    <property type="entry name" value="Diguanylate_Cyclase"/>
</dbReference>
<dbReference type="Gene3D" id="3.30.70.270">
    <property type="match status" value="1"/>
</dbReference>
<dbReference type="NCBIfam" id="TIGR00254">
    <property type="entry name" value="GGDEF"/>
    <property type="match status" value="1"/>
</dbReference>
<evidence type="ECO:0000259" key="4">
    <source>
        <dbReference type="PROSITE" id="PS50887"/>
    </source>
</evidence>
<keyword evidence="6" id="KW-1185">Reference proteome</keyword>
<dbReference type="SUPFAM" id="SSF55073">
    <property type="entry name" value="Nucleotide cyclase"/>
    <property type="match status" value="1"/>
</dbReference>
<dbReference type="OrthoDB" id="9812260at2"/>
<dbReference type="InterPro" id="IPR000160">
    <property type="entry name" value="GGDEF_dom"/>
</dbReference>
<comment type="catalytic activity">
    <reaction evidence="2">
        <text>2 GTP = 3',3'-c-di-GMP + 2 diphosphate</text>
        <dbReference type="Rhea" id="RHEA:24898"/>
        <dbReference type="ChEBI" id="CHEBI:33019"/>
        <dbReference type="ChEBI" id="CHEBI:37565"/>
        <dbReference type="ChEBI" id="CHEBI:58805"/>
        <dbReference type="EC" id="2.7.7.65"/>
    </reaction>
</comment>
<dbReference type="GO" id="GO:1902201">
    <property type="term" value="P:negative regulation of bacterial-type flagellum-dependent cell motility"/>
    <property type="evidence" value="ECO:0007669"/>
    <property type="project" value="TreeGrafter"/>
</dbReference>
<keyword evidence="3" id="KW-0472">Membrane</keyword>
<feature type="domain" description="GGDEF" evidence="4">
    <location>
        <begin position="127"/>
        <end position="260"/>
    </location>
</feature>
<dbReference type="InterPro" id="IPR043128">
    <property type="entry name" value="Rev_trsase/Diguanyl_cyclase"/>
</dbReference>
<dbReference type="Proteomes" id="UP000221168">
    <property type="component" value="Unassembled WGS sequence"/>
</dbReference>
<feature type="transmembrane region" description="Helical" evidence="3">
    <location>
        <begin position="21"/>
        <end position="42"/>
    </location>
</feature>